<dbReference type="STRING" id="490629.SAMN05216266_113137"/>
<dbReference type="PROSITE" id="PS50818">
    <property type="entry name" value="INTEIN_C_TER"/>
    <property type="match status" value="1"/>
</dbReference>
<keyword evidence="3" id="KW-0732">Signal</keyword>
<evidence type="ECO:0000259" key="4">
    <source>
        <dbReference type="SMART" id="SM00306"/>
    </source>
</evidence>
<dbReference type="Proteomes" id="UP000243799">
    <property type="component" value="Unassembled WGS sequence"/>
</dbReference>
<feature type="region of interest" description="Disordered" evidence="2">
    <location>
        <begin position="533"/>
        <end position="564"/>
    </location>
</feature>
<dbReference type="InterPro" id="IPR003587">
    <property type="entry name" value="Hint_dom_N"/>
</dbReference>
<feature type="coiled-coil region" evidence="1">
    <location>
        <begin position="390"/>
        <end position="505"/>
    </location>
</feature>
<sequence>MNFSAVRRVWVALLAVALLVTLVQQPTAGPRQNLAAELATAQDDSAPRPMPPDPYEEWDGTTGVPDTGDPRLRQLVADNAELAEDVEVREAAAEALKGGRAEILAFLNTGLREAQQRAEARKAETARQNLAAIEPLRGTGGPYLRAEVDRVLAGSDVDRAQFLAYGKEIAEQRDAATTQRAEDLADRNRARVQMLVGAGGPEVKRAAQVALDAGDAAIAQFLATGYLDAARADAAAREQFLADERARQEAAEKLSELAQRSARANEARRVLLIEHGDGVNALQRSSNALILAGNEARRAEQILAANTAGGQHPPDSFNAVKAEVARQLSNAGAAAADARQAAVQAQVQADVLVDTGMPYGTQWAQMAQGMAAAADAAVAAVQTASHAIDATAHTDQARNAQERAERHAEQARKWRTHAEEHAAAAADLAEAARIQAGAAKDAAARTKAARQAAEAAEAEAWAAAERTRQHRVTAEREAEKAAAARAVAERERANAAAARQRAESQAAVARAARGEADTQAAIAASARQRAEAQDGIAAQAETNARAEEGNAAAARDSAHAAERAQRAADARAAAMDAMAAAGRGTAHEATARDAAIAARGDATTARTAAGNARAAANTATGAAAGARGAATEATRAAARARAAAEEARAAAARANAAANQAEAEAAATHAAALRANSAAADATANEAKAAEAARTARNLAQQAAAEAMRSFMAAERTKAEADAAASEAVAAATQADLALRASTAARESSKAITAPADTAVVVVAPFTDDDIGADFVLLVAAQARQVGAEQAAAAQQRATEALEAARLAQEAADRAAAEVKPAYDAAAAASASSAAAARSAAEAQQAAAEAAADGAAARAAAARANQADAQAQEDARLARRAANAAAQDAAIAGRSAAAAEQDAAAARSAASAAEADAAAARNAATRAESDATAAEAAAASAEQHAIAAAEAAKNAFASAVEAGKAADRAEEAARQAEQQRRAEQAANSGDGAGKAELTPEEEELLLAAGGQELLQQYKEAIEAANKGILDFIKENGADILLELIGVEDARKCFGEGDIVSCLWTVVNAGSLLLILAKLPQVGGAIAKVAGGIARFLEKSQTARNLLNRVDNLSDCNCFPAGAPVATSAGAKPIEQVQVGDRVWARSTTTGQPQLRQVVGLFSKKADEILTITAGGVDIQVTPQHPFWAVNRGWVEAGGLKPGDRLESLTGARPMIERITRSAGPTTVYNFEVEGDHNYYISDAQLLVHNCLVNTVYKFMKATDDFYPGTKLPRNFEFELENGLKVWMHPNGTKHIEEFLNGKAVRPELRNVQMHWELGTLRKALSKAYENGAPKFDEIFVSEGWELKIGPPREEGMLPAVYHARWVGKK</sequence>
<reference evidence="6" key="1">
    <citation type="submission" date="2016-10" db="EMBL/GenBank/DDBJ databases">
        <authorList>
            <person name="Varghese N."/>
            <person name="Submissions S."/>
        </authorList>
    </citation>
    <scope>NUCLEOTIDE SEQUENCE [LARGE SCALE GENOMIC DNA]</scope>
    <source>
        <strain evidence="6">CGMCC 4.3568</strain>
    </source>
</reference>
<dbReference type="NCBIfam" id="TIGR01443">
    <property type="entry name" value="intein_Cterm"/>
    <property type="match status" value="1"/>
</dbReference>
<feature type="signal peptide" evidence="3">
    <location>
        <begin position="1"/>
        <end position="28"/>
    </location>
</feature>
<dbReference type="InterPro" id="IPR030934">
    <property type="entry name" value="Intein_C"/>
</dbReference>
<feature type="domain" description="Hint" evidence="4">
    <location>
        <begin position="1115"/>
        <end position="1209"/>
    </location>
</feature>
<name>A0A1I1BIU2_9PSEU</name>
<evidence type="ECO:0000313" key="5">
    <source>
        <dbReference type="EMBL" id="SFB48400.1"/>
    </source>
</evidence>
<dbReference type="CDD" id="cd00081">
    <property type="entry name" value="Hint"/>
    <property type="match status" value="1"/>
</dbReference>
<evidence type="ECO:0000256" key="1">
    <source>
        <dbReference type="SAM" id="Coils"/>
    </source>
</evidence>
<feature type="coiled-coil region" evidence="1">
    <location>
        <begin position="896"/>
        <end position="930"/>
    </location>
</feature>
<feature type="region of interest" description="Disordered" evidence="2">
    <location>
        <begin position="40"/>
        <end position="67"/>
    </location>
</feature>
<keyword evidence="6" id="KW-1185">Reference proteome</keyword>
<accession>A0A1I1BIU2</accession>
<proteinExistence type="predicted"/>
<feature type="coiled-coil region" evidence="1">
    <location>
        <begin position="630"/>
        <end position="664"/>
    </location>
</feature>
<dbReference type="Gene3D" id="2.170.16.10">
    <property type="entry name" value="Hedgehog/Intein (Hint) domain"/>
    <property type="match status" value="1"/>
</dbReference>
<dbReference type="Pfam" id="PF07591">
    <property type="entry name" value="PT-HINT"/>
    <property type="match status" value="1"/>
</dbReference>
<dbReference type="EMBL" id="FOKG01000013">
    <property type="protein sequence ID" value="SFB48400.1"/>
    <property type="molecule type" value="Genomic_DNA"/>
</dbReference>
<dbReference type="PROSITE" id="PS50817">
    <property type="entry name" value="INTEIN_N_TER"/>
    <property type="match status" value="1"/>
</dbReference>
<evidence type="ECO:0000256" key="3">
    <source>
        <dbReference type="SAM" id="SignalP"/>
    </source>
</evidence>
<dbReference type="SMART" id="SM00306">
    <property type="entry name" value="HintN"/>
    <property type="match status" value="1"/>
</dbReference>
<organism evidence="5 6">
    <name type="scientific">Amycolatopsis marina</name>
    <dbReference type="NCBI Taxonomy" id="490629"/>
    <lineage>
        <taxon>Bacteria</taxon>
        <taxon>Bacillati</taxon>
        <taxon>Actinomycetota</taxon>
        <taxon>Actinomycetes</taxon>
        <taxon>Pseudonocardiales</taxon>
        <taxon>Pseudonocardiaceae</taxon>
        <taxon>Amycolatopsis</taxon>
    </lineage>
</organism>
<gene>
    <name evidence="5" type="ORF">SAMN05216266_113137</name>
</gene>
<feature type="region of interest" description="Disordered" evidence="2">
    <location>
        <begin position="967"/>
        <end position="995"/>
    </location>
</feature>
<evidence type="ECO:0000256" key="2">
    <source>
        <dbReference type="SAM" id="MobiDB-lite"/>
    </source>
</evidence>
<feature type="compositionally biased region" description="Basic and acidic residues" evidence="2">
    <location>
        <begin position="967"/>
        <end position="983"/>
    </location>
</feature>
<evidence type="ECO:0000313" key="6">
    <source>
        <dbReference type="Proteomes" id="UP000243799"/>
    </source>
</evidence>
<keyword evidence="1" id="KW-0175">Coiled coil</keyword>
<protein>
    <submittedName>
        <fullName evidence="5">Intein C-terminal splicing region</fullName>
    </submittedName>
</protein>
<dbReference type="InterPro" id="IPR006141">
    <property type="entry name" value="Intein_N"/>
</dbReference>
<dbReference type="InterPro" id="IPR036844">
    <property type="entry name" value="Hint_dom_sf"/>
</dbReference>
<dbReference type="RefSeq" id="WP_091675048.1">
    <property type="nucleotide sequence ID" value="NZ_FOKG01000013.1"/>
</dbReference>
<dbReference type="GO" id="GO:0016539">
    <property type="term" value="P:intein-mediated protein splicing"/>
    <property type="evidence" value="ECO:0007669"/>
    <property type="project" value="InterPro"/>
</dbReference>
<dbReference type="SUPFAM" id="SSF51294">
    <property type="entry name" value="Hedgehog/intein (Hint) domain"/>
    <property type="match status" value="1"/>
</dbReference>
<dbReference type="OrthoDB" id="582519at2"/>
<feature type="chain" id="PRO_5017476146" evidence="3">
    <location>
        <begin position="29"/>
        <end position="1369"/>
    </location>
</feature>